<dbReference type="Pfam" id="PF00149">
    <property type="entry name" value="Metallophos"/>
    <property type="match status" value="1"/>
</dbReference>
<dbReference type="InterPro" id="IPR004843">
    <property type="entry name" value="Calcineurin-like_PHP"/>
</dbReference>
<dbReference type="GO" id="GO:0046872">
    <property type="term" value="F:metal ion binding"/>
    <property type="evidence" value="ECO:0007669"/>
    <property type="project" value="UniProtKB-KW"/>
</dbReference>
<dbReference type="InterPro" id="IPR006186">
    <property type="entry name" value="Ser/Thr-sp_prot-phosphatase"/>
</dbReference>
<dbReference type="PROSITE" id="PS00125">
    <property type="entry name" value="SER_THR_PHOSPHATASE"/>
    <property type="match status" value="1"/>
</dbReference>
<dbReference type="InterPro" id="IPR019557">
    <property type="entry name" value="AminoTfrase-like_pln_mobile"/>
</dbReference>
<gene>
    <name evidence="7" type="primary">VvCHDh000857_2</name>
    <name evidence="7" type="ORF">CK203_084320</name>
</gene>
<feature type="region of interest" description="Disordered" evidence="5">
    <location>
        <begin position="420"/>
        <end position="505"/>
    </location>
</feature>
<evidence type="ECO:0000256" key="4">
    <source>
        <dbReference type="RuleBase" id="RU004273"/>
    </source>
</evidence>
<sequence>MDLDNPGPCDSSVLTEQDLHVSSAIWDGEDRGVLKCHEHTKELKMWKLTEAQIKLVEMAGFKHLSMITDMSIDAPLISALVERWRRETNSFHMRVGEMTITLEDVFLILGLPIDGDPVIGVTSHACESICRKLLGNVPRPEHRSGRMVKLSWLRESFSRCPEDASEEQIKRSTRAYLLYLLGCTIFSSSTGNKVPVMYLQFFENFDDTKRYAWGAAALAYLYRALGNASLNGQTSICGSITLLQCWSYEHLKVGRPALENFHKSAQDFPRALKWRRKRKVYSNSKSLSVYREALDTLELSDVTFLPYIDMDNALIQEEMRKQMTIGRSSTMLICFDKAERHLPDRCLRQFGMHRSPPTPVKQWKRKSRDTYESTDLSKKMASELREWKGRRNHIIKDDLDGDESRYMDWYLNITRKLIGRPSPQPNPATQQAPPPLCNPTSQKLSPPSTTTTQQRSSPLSSSTMQILPSPIPTLTTQGRPSPVACSTTQQMSSPQPTPTSEQMLSPLPNAATQTLSSIPTPIIQQSLSPLAAPTTQQMPSPLPTHTTQQMASAPLTSITHPAPPSSSTTQQMASPLPTLATQQGSSPLPSTATERSFNPNELESTKISSLLSSENARMSAALREIAHITNDLSTEGFDSQQLQSLLKIKELLHVGYGDETEVGVEVDPRNKEVVNDDGDPDQTLLSQLHYLATACAESSQNPEPTLDEDPSHMLASTENLSQPPVQIPLTWPVNGILTLDWIHDVMSAFEWSSWNISPSEFTSILPSSVFDSLLNSASRILHKEPNCVRIDCFEEDLSVVIVGDICGKLHDLIFLLQDAGFPSQNRIFVFNGDYIGIGGWGLETFLLLLAWKVLLPHRVYLLRGNHETKLCTSECGFEEEVMTKYGDQGKHVYRRCLDCFSKLPLASTIAGRVYTTHGGLFRSSSISIAPLRKSHKMKDSEESNHDVEMLSLGSLEELSKAKRTILDPRSSGTNSILCDALWSDPSMECGLKPNLQRGCGLLWGPDCTETFLKKSNLKLIIRSHEDPDAREKREDLGRMDEGYSIDHEVESGKLVTLFSAPDFPPSQVTSSSGERLNNKGAYIVLGPPTFDDPVFHTFKAVTLGAKIRKMKIVRQMRGRNIENLKCVERENRKQRRVLNDVVIAAEHYHCSGWIIVTAVDDGWIIESTMDLGQDSACRGAD</sequence>
<keyword evidence="2" id="KW-0479">Metal-binding</keyword>
<dbReference type="InterPro" id="IPR051134">
    <property type="entry name" value="PPP_phosphatase"/>
</dbReference>
<dbReference type="EC" id="3.1.3.16" evidence="4"/>
<dbReference type="PRINTS" id="PR00114">
    <property type="entry name" value="STPHPHTASE"/>
</dbReference>
<evidence type="ECO:0000256" key="1">
    <source>
        <dbReference type="ARBA" id="ARBA00001936"/>
    </source>
</evidence>
<feature type="compositionally biased region" description="Low complexity" evidence="5">
    <location>
        <begin position="439"/>
        <end position="465"/>
    </location>
</feature>
<dbReference type="AlphaFoldDB" id="A0A438DFD0"/>
<dbReference type="Proteomes" id="UP000288805">
    <property type="component" value="Unassembled WGS sequence"/>
</dbReference>
<dbReference type="Gene3D" id="3.60.21.10">
    <property type="match status" value="1"/>
</dbReference>
<organism evidence="7 8">
    <name type="scientific">Vitis vinifera</name>
    <name type="common">Grape</name>
    <dbReference type="NCBI Taxonomy" id="29760"/>
    <lineage>
        <taxon>Eukaryota</taxon>
        <taxon>Viridiplantae</taxon>
        <taxon>Streptophyta</taxon>
        <taxon>Embryophyta</taxon>
        <taxon>Tracheophyta</taxon>
        <taxon>Spermatophyta</taxon>
        <taxon>Magnoliopsida</taxon>
        <taxon>eudicotyledons</taxon>
        <taxon>Gunneridae</taxon>
        <taxon>Pentapetalae</taxon>
        <taxon>rosids</taxon>
        <taxon>Vitales</taxon>
        <taxon>Vitaceae</taxon>
        <taxon>Viteae</taxon>
        <taxon>Vitis</taxon>
    </lineage>
</organism>
<dbReference type="EMBL" id="QGNW01001657">
    <property type="protein sequence ID" value="RVW34131.1"/>
    <property type="molecule type" value="Genomic_DNA"/>
</dbReference>
<dbReference type="Pfam" id="PF10536">
    <property type="entry name" value="PMD"/>
    <property type="match status" value="1"/>
</dbReference>
<keyword evidence="3" id="KW-0464">Manganese</keyword>
<comment type="cofactor">
    <cofactor evidence="1">
        <name>Mn(2+)</name>
        <dbReference type="ChEBI" id="CHEBI:29035"/>
    </cofactor>
</comment>
<proteinExistence type="inferred from homology"/>
<dbReference type="SMART" id="SM00156">
    <property type="entry name" value="PP2Ac"/>
    <property type="match status" value="1"/>
</dbReference>
<feature type="region of interest" description="Disordered" evidence="5">
    <location>
        <begin position="531"/>
        <end position="601"/>
    </location>
</feature>
<dbReference type="InterPro" id="IPR029052">
    <property type="entry name" value="Metallo-depent_PP-like"/>
</dbReference>
<dbReference type="PANTHER" id="PTHR45668:SF9">
    <property type="entry name" value="SERINE_THREONINE-PROTEIN PHOSPHATASE 7"/>
    <property type="match status" value="1"/>
</dbReference>
<evidence type="ECO:0000256" key="2">
    <source>
        <dbReference type="ARBA" id="ARBA00022723"/>
    </source>
</evidence>
<comment type="caution">
    <text evidence="7">The sequence shown here is derived from an EMBL/GenBank/DDBJ whole genome shotgun (WGS) entry which is preliminary data.</text>
</comment>
<evidence type="ECO:0000256" key="3">
    <source>
        <dbReference type="ARBA" id="ARBA00023211"/>
    </source>
</evidence>
<feature type="compositionally biased region" description="Basic and acidic residues" evidence="5">
    <location>
        <begin position="368"/>
        <end position="378"/>
    </location>
</feature>
<dbReference type="PANTHER" id="PTHR45668">
    <property type="entry name" value="SERINE/THREONINE-PROTEIN PHOSPHATASE 5-RELATED"/>
    <property type="match status" value="1"/>
</dbReference>
<evidence type="ECO:0000259" key="6">
    <source>
        <dbReference type="PROSITE" id="PS00125"/>
    </source>
</evidence>
<name>A0A438DFD0_VITVI</name>
<keyword evidence="4" id="KW-0378">Hydrolase</keyword>
<comment type="catalytic activity">
    <reaction evidence="4">
        <text>O-phospho-L-threonyl-[protein] + H2O = L-threonyl-[protein] + phosphate</text>
        <dbReference type="Rhea" id="RHEA:47004"/>
        <dbReference type="Rhea" id="RHEA-COMP:11060"/>
        <dbReference type="Rhea" id="RHEA-COMP:11605"/>
        <dbReference type="ChEBI" id="CHEBI:15377"/>
        <dbReference type="ChEBI" id="CHEBI:30013"/>
        <dbReference type="ChEBI" id="CHEBI:43474"/>
        <dbReference type="ChEBI" id="CHEBI:61977"/>
        <dbReference type="EC" id="3.1.3.16"/>
    </reaction>
</comment>
<accession>A0A438DFD0</accession>
<feature type="domain" description="Serine/threonine specific protein phosphatases" evidence="6">
    <location>
        <begin position="862"/>
        <end position="867"/>
    </location>
</feature>
<evidence type="ECO:0000313" key="7">
    <source>
        <dbReference type="EMBL" id="RVW34131.1"/>
    </source>
</evidence>
<dbReference type="GO" id="GO:0004722">
    <property type="term" value="F:protein serine/threonine phosphatase activity"/>
    <property type="evidence" value="ECO:0007669"/>
    <property type="project" value="UniProtKB-EC"/>
</dbReference>
<comment type="similarity">
    <text evidence="4">Belongs to the PPP phosphatase family.</text>
</comment>
<evidence type="ECO:0000313" key="8">
    <source>
        <dbReference type="Proteomes" id="UP000288805"/>
    </source>
</evidence>
<feature type="compositionally biased region" description="Pro residues" evidence="5">
    <location>
        <begin position="422"/>
        <end position="437"/>
    </location>
</feature>
<evidence type="ECO:0000256" key="5">
    <source>
        <dbReference type="SAM" id="MobiDB-lite"/>
    </source>
</evidence>
<feature type="region of interest" description="Disordered" evidence="5">
    <location>
        <begin position="349"/>
        <end position="378"/>
    </location>
</feature>
<reference evidence="7 8" key="1">
    <citation type="journal article" date="2018" name="PLoS Genet.">
        <title>Population sequencing reveals clonal diversity and ancestral inbreeding in the grapevine cultivar Chardonnay.</title>
        <authorList>
            <person name="Roach M.J."/>
            <person name="Johnson D.L."/>
            <person name="Bohlmann J."/>
            <person name="van Vuuren H.J."/>
            <person name="Jones S.J."/>
            <person name="Pretorius I.S."/>
            <person name="Schmidt S.A."/>
            <person name="Borneman A.R."/>
        </authorList>
    </citation>
    <scope>NUCLEOTIDE SEQUENCE [LARGE SCALE GENOMIC DNA]</scope>
    <source>
        <strain evidence="8">cv. Chardonnay</strain>
        <tissue evidence="7">Leaf</tissue>
    </source>
</reference>
<protein>
    <recommendedName>
        <fullName evidence="4">Serine/threonine-protein phosphatase</fullName>
        <ecNumber evidence="4">3.1.3.16</ecNumber>
    </recommendedName>
</protein>
<feature type="compositionally biased region" description="Polar residues" evidence="5">
    <location>
        <begin position="472"/>
        <end position="503"/>
    </location>
</feature>
<dbReference type="SUPFAM" id="SSF56300">
    <property type="entry name" value="Metallo-dependent phosphatases"/>
    <property type="match status" value="1"/>
</dbReference>